<organism evidence="1 2">
    <name type="scientific">Sphingobacterium suaedae</name>
    <dbReference type="NCBI Taxonomy" id="1686402"/>
    <lineage>
        <taxon>Bacteria</taxon>
        <taxon>Pseudomonadati</taxon>
        <taxon>Bacteroidota</taxon>
        <taxon>Sphingobacteriia</taxon>
        <taxon>Sphingobacteriales</taxon>
        <taxon>Sphingobacteriaceae</taxon>
        <taxon>Sphingobacterium</taxon>
    </lineage>
</organism>
<reference evidence="2" key="1">
    <citation type="journal article" date="2019" name="Int. J. Syst. Evol. Microbiol.">
        <title>The Global Catalogue of Microorganisms (GCM) 10K type strain sequencing project: providing services to taxonomists for standard genome sequencing and annotation.</title>
        <authorList>
            <consortium name="The Broad Institute Genomics Platform"/>
            <consortium name="The Broad Institute Genome Sequencing Center for Infectious Disease"/>
            <person name="Wu L."/>
            <person name="Ma J."/>
        </authorList>
    </citation>
    <scope>NUCLEOTIDE SEQUENCE [LARGE SCALE GENOMIC DNA]</scope>
    <source>
        <strain evidence="2">KCTC 42662</strain>
    </source>
</reference>
<sequence length="155" mass="16698">MKLALKVCLTQFNKAIANMQIKSVKFMLPQRKSGKMKYIGMLVALSVTAGAVVAQGAGRPTGPNPPAVGRTFVDSVGAKVNVDSAKIEKEEPLPIPTARPKTQYKYNMPVKKLSGKGLALMPGTEPLDALEKKHISQDTGAMDTLKILKLLRPTQ</sequence>
<dbReference type="Proteomes" id="UP001597545">
    <property type="component" value="Unassembled WGS sequence"/>
</dbReference>
<name>A0ABW5KR08_9SPHI</name>
<protein>
    <submittedName>
        <fullName evidence="1">Uncharacterized protein</fullName>
    </submittedName>
</protein>
<dbReference type="RefSeq" id="WP_380906442.1">
    <property type="nucleotide sequence ID" value="NZ_JBHUEG010000018.1"/>
</dbReference>
<accession>A0ABW5KR08</accession>
<gene>
    <name evidence="1" type="ORF">ACFSR5_20465</name>
</gene>
<keyword evidence="2" id="KW-1185">Reference proteome</keyword>
<dbReference type="EMBL" id="JBHULR010000021">
    <property type="protein sequence ID" value="MFD2550032.1"/>
    <property type="molecule type" value="Genomic_DNA"/>
</dbReference>
<evidence type="ECO:0000313" key="1">
    <source>
        <dbReference type="EMBL" id="MFD2550032.1"/>
    </source>
</evidence>
<comment type="caution">
    <text evidence="1">The sequence shown here is derived from an EMBL/GenBank/DDBJ whole genome shotgun (WGS) entry which is preliminary data.</text>
</comment>
<evidence type="ECO:0000313" key="2">
    <source>
        <dbReference type="Proteomes" id="UP001597545"/>
    </source>
</evidence>
<proteinExistence type="predicted"/>